<reference evidence="7 8" key="1">
    <citation type="submission" date="2020-08" db="EMBL/GenBank/DDBJ databases">
        <title>Acidobacteriota in marine sediments use diverse sulfur dissimilation pathways.</title>
        <authorList>
            <person name="Wasmund K."/>
        </authorList>
    </citation>
    <scope>NUCLEOTIDE SEQUENCE [LARGE SCALE GENOMIC DNA]</scope>
    <source>
        <strain evidence="7">MAG AM4</strain>
    </source>
</reference>
<keyword evidence="1" id="KW-0547">Nucleotide-binding</keyword>
<organism evidence="7 8">
    <name type="scientific">Candidatus Polarisedimenticola svalbardensis</name>
    <dbReference type="NCBI Taxonomy" id="2886004"/>
    <lineage>
        <taxon>Bacteria</taxon>
        <taxon>Pseudomonadati</taxon>
        <taxon>Acidobacteriota</taxon>
        <taxon>Candidatus Polarisedimenticolia</taxon>
        <taxon>Candidatus Polarisedimenticolales</taxon>
        <taxon>Candidatus Polarisedimenticolaceae</taxon>
        <taxon>Candidatus Polarisedimenticola</taxon>
    </lineage>
</organism>
<dbReference type="InterPro" id="IPR001650">
    <property type="entry name" value="Helicase_C-like"/>
</dbReference>
<dbReference type="PROSITE" id="PS51192">
    <property type="entry name" value="HELICASE_ATP_BIND_1"/>
    <property type="match status" value="1"/>
</dbReference>
<evidence type="ECO:0000313" key="7">
    <source>
        <dbReference type="EMBL" id="MBD3867514.1"/>
    </source>
</evidence>
<keyword evidence="2" id="KW-0378">Hydrolase</keyword>
<accession>A0A8J7CE04</accession>
<feature type="domain" description="Helicase C-terminal" evidence="6">
    <location>
        <begin position="448"/>
        <end position="612"/>
    </location>
</feature>
<dbReference type="Pfam" id="PF00176">
    <property type="entry name" value="SNF2-rel_dom"/>
    <property type="match status" value="1"/>
</dbReference>
<evidence type="ECO:0000313" key="8">
    <source>
        <dbReference type="Proteomes" id="UP000648239"/>
    </source>
</evidence>
<dbReference type="Proteomes" id="UP000648239">
    <property type="component" value="Unassembled WGS sequence"/>
</dbReference>
<dbReference type="SMART" id="SM00487">
    <property type="entry name" value="DEXDc"/>
    <property type="match status" value="1"/>
</dbReference>
<evidence type="ECO:0000259" key="6">
    <source>
        <dbReference type="PROSITE" id="PS51194"/>
    </source>
</evidence>
<dbReference type="AlphaFoldDB" id="A0A8J7CE04"/>
<dbReference type="SMART" id="SM00490">
    <property type="entry name" value="HELICc"/>
    <property type="match status" value="1"/>
</dbReference>
<dbReference type="InterPro" id="IPR038718">
    <property type="entry name" value="SNF2-like_sf"/>
</dbReference>
<gene>
    <name evidence="7" type="ORF">IFK94_05265</name>
</gene>
<proteinExistence type="predicted"/>
<dbReference type="PANTHER" id="PTHR45766">
    <property type="entry name" value="DNA ANNEALING HELICASE AND ENDONUCLEASE ZRANB3 FAMILY MEMBER"/>
    <property type="match status" value="1"/>
</dbReference>
<dbReference type="InterPro" id="IPR014001">
    <property type="entry name" value="Helicase_ATP-bd"/>
</dbReference>
<comment type="caution">
    <text evidence="7">The sequence shown here is derived from an EMBL/GenBank/DDBJ whole genome shotgun (WGS) entry which is preliminary data.</text>
</comment>
<keyword evidence="4" id="KW-0067">ATP-binding</keyword>
<dbReference type="Pfam" id="PF00271">
    <property type="entry name" value="Helicase_C"/>
    <property type="match status" value="1"/>
</dbReference>
<dbReference type="InterPro" id="IPR000330">
    <property type="entry name" value="SNF2_N"/>
</dbReference>
<evidence type="ECO:0000256" key="2">
    <source>
        <dbReference type="ARBA" id="ARBA00022801"/>
    </source>
</evidence>
<dbReference type="PROSITE" id="PS51194">
    <property type="entry name" value="HELICASE_CTER"/>
    <property type="match status" value="1"/>
</dbReference>
<dbReference type="CDD" id="cd18011">
    <property type="entry name" value="DEXDc_RapA"/>
    <property type="match status" value="1"/>
</dbReference>
<feature type="domain" description="Helicase ATP-binding" evidence="5">
    <location>
        <begin position="163"/>
        <end position="337"/>
    </location>
</feature>
<dbReference type="Gene3D" id="3.40.50.300">
    <property type="entry name" value="P-loop containing nucleotide triphosphate hydrolases"/>
    <property type="match status" value="1"/>
</dbReference>
<dbReference type="GO" id="GO:0004386">
    <property type="term" value="F:helicase activity"/>
    <property type="evidence" value="ECO:0007669"/>
    <property type="project" value="UniProtKB-KW"/>
</dbReference>
<dbReference type="SUPFAM" id="SSF52540">
    <property type="entry name" value="P-loop containing nucleoside triphosphate hydrolases"/>
    <property type="match status" value="2"/>
</dbReference>
<name>A0A8J7CE04_9BACT</name>
<dbReference type="Gene3D" id="3.40.50.10810">
    <property type="entry name" value="Tandem AAA-ATPase domain"/>
    <property type="match status" value="1"/>
</dbReference>
<dbReference type="InterPro" id="IPR027417">
    <property type="entry name" value="P-loop_NTPase"/>
</dbReference>
<dbReference type="InterPro" id="IPR049730">
    <property type="entry name" value="SNF2/RAD54-like_C"/>
</dbReference>
<sequence length="859" mass="96063">MAPRDPRLEALMNHRVIHRYNPELGPGKVRIVEDRTLVVEFPRTGTVLRLAMDSETLRPLVIPAGCRAIHEPSGEEVTVEATLPESRVRLLDGREMPEEELWPLDNDDSLVERLSRGDVDKVEDFALLMDALHLATIREADGLGSYLGGRIELFPHQLFAAEQASRTDPVRWLLADEVGLGKTVEACLILNRLVRTRRAERTLVIAPETLTVQWLGELWRKYHQVFVLLDDQRLADVEKEYGKGFNPFDAYGQVVLGMEMLVDNPQLSRYAVEAGIDLLIVDEAHHLRRPAGHPGNPAYRLVRPISDLGRHVLLLTATPMEEDAHGFFRLLQILRPEEFPEELGFQDRLDARKPLPACTSATRRVDIGGLPPRVGRPVEVEETGDWSPLLDLEKEMCGREAEGPVHRGRKLRRIQRALSCGAALKEILEPGDETGRRLSDRAVRKDPRLEWLGMQAREWRNAGDKTLVFVKHRESLEVIRSEMSRRAQIRVGLFHEDLSPARRDIEVAQFRLNDGPSMLVCTECGGEGRNFQFCTRVVLFDLPWDPMAVEQRIGRLDRIGRTIPVEIVYFRPPAGLGRSVAGLYETLGLFREPLGGLERELAGIGPAIQGAALSGGLLDEEGVDALVQEARTAHDRVQDAAFHELHRDPYNNEMAESILARVPSDLEELNEEVVAAACERLGLNCERQRGDAIYSIEFGNRATVGSLQGVPGGSNFLGSFDRVEALEDDRIDFLAAGHPIVEGILAYLEEGWHGRAALLHTTSRGEVPPGFGLLAIVKDGPRFRPVAVDLGGKERPEWAGFVTRRPLRSRSVRPEIWVQQSGWANRIRSLGRKLERHGAPVALAAFLIEQSTRKTAQGS</sequence>
<dbReference type="GO" id="GO:0016787">
    <property type="term" value="F:hydrolase activity"/>
    <property type="evidence" value="ECO:0007669"/>
    <property type="project" value="UniProtKB-KW"/>
</dbReference>
<evidence type="ECO:0000256" key="3">
    <source>
        <dbReference type="ARBA" id="ARBA00022806"/>
    </source>
</evidence>
<keyword evidence="3 7" id="KW-0347">Helicase</keyword>
<evidence type="ECO:0000259" key="5">
    <source>
        <dbReference type="PROSITE" id="PS51192"/>
    </source>
</evidence>
<dbReference type="EMBL" id="JACXWD010000011">
    <property type="protein sequence ID" value="MBD3867514.1"/>
    <property type="molecule type" value="Genomic_DNA"/>
</dbReference>
<dbReference type="InterPro" id="IPR057342">
    <property type="entry name" value="DEXDc_RapA"/>
</dbReference>
<evidence type="ECO:0000256" key="4">
    <source>
        <dbReference type="ARBA" id="ARBA00022840"/>
    </source>
</evidence>
<protein>
    <submittedName>
        <fullName evidence="7">DEAD/DEAH box helicase family protein</fullName>
    </submittedName>
</protein>
<evidence type="ECO:0000256" key="1">
    <source>
        <dbReference type="ARBA" id="ARBA00022741"/>
    </source>
</evidence>
<dbReference type="GO" id="GO:0005524">
    <property type="term" value="F:ATP binding"/>
    <property type="evidence" value="ECO:0007669"/>
    <property type="project" value="UniProtKB-KW"/>
</dbReference>
<dbReference type="PANTHER" id="PTHR45766:SF6">
    <property type="entry name" value="SWI_SNF-RELATED MATRIX-ASSOCIATED ACTIN-DEPENDENT REGULATOR OF CHROMATIN SUBFAMILY A-LIKE PROTEIN 1"/>
    <property type="match status" value="1"/>
</dbReference>
<dbReference type="CDD" id="cd18793">
    <property type="entry name" value="SF2_C_SNF"/>
    <property type="match status" value="1"/>
</dbReference>
<dbReference type="Gene3D" id="3.30.360.80">
    <property type="match status" value="1"/>
</dbReference>